<dbReference type="InterPro" id="IPR042935">
    <property type="entry name" value="Tad1"/>
</dbReference>
<accession>A0A2A9P7H6</accession>
<dbReference type="AlphaFoldDB" id="A0A2A9P7H6"/>
<dbReference type="PANTHER" id="PTHR47803:SF1">
    <property type="entry name" value="TRNA-SPECIFIC ADENOSINE DEAMINASE 1"/>
    <property type="match status" value="1"/>
</dbReference>
<dbReference type="OrthoDB" id="10268011at2759"/>
<dbReference type="PROSITE" id="PS50141">
    <property type="entry name" value="A_DEAMIN_EDITASE"/>
    <property type="match status" value="1"/>
</dbReference>
<dbReference type="PANTHER" id="PTHR47803">
    <property type="entry name" value="TRNA-SPECIFIC ADENOSINE DEAMINASE 1"/>
    <property type="match status" value="1"/>
</dbReference>
<sequence>MPNTSHADAIARAVTRQFAHLPSKRKPSIRDNGDYEWIPLSGIVAEHHGVFTCLALATGMKCLPVARLESAVGNVLHDWHAEVLALRTFNRFVLDECLSLSRGDDSATNIVVFASDHTAPPFRIRPGVKLHMYCSEAPCGDASMELVMAAQHDATPWDDPSPADSPLPGRGHFSRLGIVRRKPARADAPPTASKSCSDKLALKQCTSLLCALTSLFVDPSDAYIHTLVLPASQFEPTACDRAFSATGRMAPVAAAAAGGCWSDGYAFRPFVVETTAERFGFSREVRAAAVDDLSVVSCSKAARPPSIVPCSVAAAWSVTSVDESIVGGVLQGRKPLDPRAASRMSRRQMWTAAAALTVALRALDEPTGRPVQPMDEPTYSQIKNGPLLAARRTVKAEVRRTALVGWVASRLDSDFGRHITA</sequence>
<dbReference type="GO" id="GO:0002100">
    <property type="term" value="P:tRNA wobble adenosine to inosine editing"/>
    <property type="evidence" value="ECO:0007669"/>
    <property type="project" value="InterPro"/>
</dbReference>
<dbReference type="InterPro" id="IPR002466">
    <property type="entry name" value="A_deamin"/>
</dbReference>
<evidence type="ECO:0000313" key="3">
    <source>
        <dbReference type="Proteomes" id="UP000037136"/>
    </source>
</evidence>
<keyword evidence="3" id="KW-1185">Reference proteome</keyword>
<dbReference type="GO" id="GO:0043829">
    <property type="term" value="F:tRNA-specific adenosine-37 deaminase activity"/>
    <property type="evidence" value="ECO:0007669"/>
    <property type="project" value="TreeGrafter"/>
</dbReference>
<name>A0A2A9P7H6_OPHUN</name>
<proteinExistence type="predicted"/>
<comment type="caution">
    <text evidence="2">The sequence shown here is derived from an EMBL/GenBank/DDBJ whole genome shotgun (WGS) entry which is preliminary data.</text>
</comment>
<reference evidence="2 3" key="2">
    <citation type="journal article" date="2017" name="Sci. Rep.">
        <title>Ant-infecting Ophiocordyceps genomes reveal a high diversity of potential behavioral manipulation genes and a possible major role for enterotoxins.</title>
        <authorList>
            <person name="de Bekker C."/>
            <person name="Ohm R.A."/>
            <person name="Evans H.C."/>
            <person name="Brachmann A."/>
            <person name="Hughes D.P."/>
        </authorList>
    </citation>
    <scope>NUCLEOTIDE SEQUENCE [LARGE SCALE GENOMIC DNA]</scope>
    <source>
        <strain evidence="2 3">SC16a</strain>
    </source>
</reference>
<protein>
    <recommendedName>
        <fullName evidence="1">A to I editase domain-containing protein</fullName>
    </recommendedName>
</protein>
<dbReference type="STRING" id="268505.A0A2A9P7H6"/>
<evidence type="ECO:0000313" key="2">
    <source>
        <dbReference type="EMBL" id="PFH56820.1"/>
    </source>
</evidence>
<dbReference type="SMART" id="SM00552">
    <property type="entry name" value="ADEAMc"/>
    <property type="match status" value="1"/>
</dbReference>
<dbReference type="EMBL" id="LAZP02000502">
    <property type="protein sequence ID" value="PFH56820.1"/>
    <property type="molecule type" value="Genomic_DNA"/>
</dbReference>
<evidence type="ECO:0000259" key="1">
    <source>
        <dbReference type="PROSITE" id="PS50141"/>
    </source>
</evidence>
<organism evidence="2 3">
    <name type="scientific">Ophiocordyceps unilateralis</name>
    <name type="common">Zombie-ant fungus</name>
    <name type="synonym">Torrubia unilateralis</name>
    <dbReference type="NCBI Taxonomy" id="268505"/>
    <lineage>
        <taxon>Eukaryota</taxon>
        <taxon>Fungi</taxon>
        <taxon>Dikarya</taxon>
        <taxon>Ascomycota</taxon>
        <taxon>Pezizomycotina</taxon>
        <taxon>Sordariomycetes</taxon>
        <taxon>Hypocreomycetidae</taxon>
        <taxon>Hypocreales</taxon>
        <taxon>Ophiocordycipitaceae</taxon>
        <taxon>Ophiocordyceps</taxon>
    </lineage>
</organism>
<dbReference type="Proteomes" id="UP000037136">
    <property type="component" value="Unassembled WGS sequence"/>
</dbReference>
<feature type="domain" description="A to I editase" evidence="1">
    <location>
        <begin position="55"/>
        <end position="407"/>
    </location>
</feature>
<reference evidence="2 3" key="1">
    <citation type="journal article" date="2015" name="BMC Genomics">
        <title>Gene expression during zombie ant biting behavior reflects the complexity underlying fungal parasitic behavioral manipulation.</title>
        <authorList>
            <person name="de Bekker C."/>
            <person name="Ohm R.A."/>
            <person name="Loreto R.G."/>
            <person name="Sebastian A."/>
            <person name="Albert I."/>
            <person name="Merrow M."/>
            <person name="Brachmann A."/>
            <person name="Hughes D.P."/>
        </authorList>
    </citation>
    <scope>NUCLEOTIDE SEQUENCE [LARGE SCALE GENOMIC DNA]</scope>
    <source>
        <strain evidence="2 3">SC16a</strain>
    </source>
</reference>
<dbReference type="Pfam" id="PF02137">
    <property type="entry name" value="A_deamin"/>
    <property type="match status" value="1"/>
</dbReference>
<gene>
    <name evidence="2" type="ORF">XA68_15945</name>
</gene>
<dbReference type="GO" id="GO:0003723">
    <property type="term" value="F:RNA binding"/>
    <property type="evidence" value="ECO:0007669"/>
    <property type="project" value="InterPro"/>
</dbReference>